<comment type="subcellular location">
    <subcellularLocation>
        <location evidence="1">Cell membrane</location>
        <topology evidence="1">Multi-pass membrane protein</topology>
    </subcellularLocation>
</comment>
<keyword evidence="4 8" id="KW-0812">Transmembrane</keyword>
<feature type="transmembrane region" description="Helical" evidence="8">
    <location>
        <begin position="159"/>
        <end position="180"/>
    </location>
</feature>
<dbReference type="PANTHER" id="PTHR43528">
    <property type="entry name" value="ALPHA-KETOGLUTARATE PERMEASE"/>
    <property type="match status" value="1"/>
</dbReference>
<dbReference type="STRING" id="93222.NA29_12920"/>
<evidence type="ECO:0000256" key="1">
    <source>
        <dbReference type="ARBA" id="ARBA00004651"/>
    </source>
</evidence>
<dbReference type="PANTHER" id="PTHR43528:SF1">
    <property type="entry name" value="ALPHA-KETOGLUTARATE PERMEASE"/>
    <property type="match status" value="1"/>
</dbReference>
<dbReference type="EMBL" id="LT906435">
    <property type="protein sequence ID" value="SNU83943.1"/>
    <property type="molecule type" value="Genomic_DNA"/>
</dbReference>
<proteinExistence type="predicted"/>
<feature type="transmembrane region" description="Helical" evidence="8">
    <location>
        <begin position="251"/>
        <end position="273"/>
    </location>
</feature>
<evidence type="ECO:0000259" key="9">
    <source>
        <dbReference type="PROSITE" id="PS50850"/>
    </source>
</evidence>
<keyword evidence="2" id="KW-0813">Transport</keyword>
<keyword evidence="6 8" id="KW-1133">Transmembrane helix</keyword>
<dbReference type="InterPro" id="IPR005828">
    <property type="entry name" value="MFS_sugar_transport-like"/>
</dbReference>
<feature type="transmembrane region" description="Helical" evidence="8">
    <location>
        <begin position="57"/>
        <end position="79"/>
    </location>
</feature>
<dbReference type="GO" id="GO:0005886">
    <property type="term" value="C:plasma membrane"/>
    <property type="evidence" value="ECO:0007669"/>
    <property type="project" value="UniProtKB-SubCell"/>
</dbReference>
<name>A0A239SGW9_9BURK</name>
<dbReference type="SUPFAM" id="SSF103473">
    <property type="entry name" value="MFS general substrate transporter"/>
    <property type="match status" value="1"/>
</dbReference>
<keyword evidence="7 8" id="KW-0472">Membrane</keyword>
<accession>A0A239SGW9</accession>
<dbReference type="Proteomes" id="UP000215126">
    <property type="component" value="Chromosome 1"/>
</dbReference>
<dbReference type="RefSeq" id="WP_052252693.1">
    <property type="nucleotide sequence ID" value="NZ_CP010431.2"/>
</dbReference>
<feature type="transmembrane region" description="Helical" evidence="8">
    <location>
        <begin position="315"/>
        <end position="333"/>
    </location>
</feature>
<evidence type="ECO:0000313" key="11">
    <source>
        <dbReference type="Proteomes" id="UP000215126"/>
    </source>
</evidence>
<evidence type="ECO:0000256" key="8">
    <source>
        <dbReference type="SAM" id="Phobius"/>
    </source>
</evidence>
<organism evidence="10 11">
    <name type="scientific">Pandoraea sputorum</name>
    <dbReference type="NCBI Taxonomy" id="93222"/>
    <lineage>
        <taxon>Bacteria</taxon>
        <taxon>Pseudomonadati</taxon>
        <taxon>Pseudomonadota</taxon>
        <taxon>Betaproteobacteria</taxon>
        <taxon>Burkholderiales</taxon>
        <taxon>Burkholderiaceae</taxon>
        <taxon>Pandoraea</taxon>
    </lineage>
</organism>
<evidence type="ECO:0000313" key="10">
    <source>
        <dbReference type="EMBL" id="SNU83943.1"/>
    </source>
</evidence>
<keyword evidence="3" id="KW-1003">Cell membrane</keyword>
<dbReference type="Gene3D" id="1.20.1250.20">
    <property type="entry name" value="MFS general substrate transporter like domains"/>
    <property type="match status" value="2"/>
</dbReference>
<feature type="transmembrane region" description="Helical" evidence="8">
    <location>
        <begin position="192"/>
        <end position="211"/>
    </location>
</feature>
<protein>
    <submittedName>
        <fullName evidence="10">Alpha-ketoglutarate permease</fullName>
    </submittedName>
</protein>
<dbReference type="Pfam" id="PF00083">
    <property type="entry name" value="Sugar_tr"/>
    <property type="match status" value="1"/>
</dbReference>
<feature type="transmembrane region" description="Helical" evidence="8">
    <location>
        <begin position="339"/>
        <end position="363"/>
    </location>
</feature>
<keyword evidence="5" id="KW-0769">Symport</keyword>
<evidence type="ECO:0000256" key="2">
    <source>
        <dbReference type="ARBA" id="ARBA00022448"/>
    </source>
</evidence>
<reference evidence="10 11" key="1">
    <citation type="submission" date="2017-06" db="EMBL/GenBank/DDBJ databases">
        <authorList>
            <consortium name="Pathogen Informatics"/>
        </authorList>
    </citation>
    <scope>NUCLEOTIDE SEQUENCE [LARGE SCALE GENOMIC DNA]</scope>
    <source>
        <strain evidence="10 11">NCTC13161</strain>
    </source>
</reference>
<evidence type="ECO:0000256" key="4">
    <source>
        <dbReference type="ARBA" id="ARBA00022692"/>
    </source>
</evidence>
<dbReference type="PROSITE" id="PS50850">
    <property type="entry name" value="MFS"/>
    <property type="match status" value="1"/>
</dbReference>
<dbReference type="GeneID" id="88094397"/>
<gene>
    <name evidence="10" type="primary">kgtP_3</name>
    <name evidence="10" type="ORF">SAMEA4530655_01731</name>
</gene>
<dbReference type="AlphaFoldDB" id="A0A239SGW9"/>
<dbReference type="InterPro" id="IPR005829">
    <property type="entry name" value="Sugar_transporter_CS"/>
</dbReference>
<sequence length="433" mass="46602">MDATLQTVARNERGSPAKSVILGAGIGNALEWYDFASFVLFSRYFSTQFFHAEDPTAAFLSTLAVFAVGFLLRPIGGIYFGWLSDRRGRRFAMVASMAVTAAGCLVIAVSPTYASIGLMAPTLLVFGRLLQGFGLGGEIGASFTFLVESAPVRRRGLWSSSMFIAITGGSLLATAVGLVLTQVFSTDEMTRYGWRIPFFLGAALGVYALFLRGRLKETSAFEHEQSEARAGVPVQPMAHAIWEHRASVLRIIALTAGPTLTFNTWMSGAITFATHFKGVDARQGLWALCIGCLVYMAVQPFWGALSDRIGRRPNLLMGAGGSALVIVPLLMLIDGSFARLTLAICVGLVVLAAWTAIAPAVYAELFPTRIRATGVAIPYSLTVAIFGGTAPYLQNWMADHGHLGWFAAYLIALNLLTVLAVVRMPETRGQPLE</sequence>
<dbReference type="PROSITE" id="PS00217">
    <property type="entry name" value="SUGAR_TRANSPORT_2"/>
    <property type="match status" value="1"/>
</dbReference>
<dbReference type="InterPro" id="IPR020846">
    <property type="entry name" value="MFS_dom"/>
</dbReference>
<dbReference type="InterPro" id="IPR036259">
    <property type="entry name" value="MFS_trans_sf"/>
</dbReference>
<feature type="transmembrane region" description="Helical" evidence="8">
    <location>
        <begin position="285"/>
        <end position="303"/>
    </location>
</feature>
<evidence type="ECO:0000256" key="5">
    <source>
        <dbReference type="ARBA" id="ARBA00022847"/>
    </source>
</evidence>
<dbReference type="KEGG" id="pspu:NA29_12920"/>
<feature type="transmembrane region" description="Helical" evidence="8">
    <location>
        <begin position="91"/>
        <end position="109"/>
    </location>
</feature>
<dbReference type="GO" id="GO:0015293">
    <property type="term" value="F:symporter activity"/>
    <property type="evidence" value="ECO:0007669"/>
    <property type="project" value="UniProtKB-KW"/>
</dbReference>
<feature type="domain" description="Major facilitator superfamily (MFS) profile" evidence="9">
    <location>
        <begin position="20"/>
        <end position="428"/>
    </location>
</feature>
<feature type="transmembrane region" description="Helical" evidence="8">
    <location>
        <begin position="405"/>
        <end position="422"/>
    </location>
</feature>
<dbReference type="InterPro" id="IPR051084">
    <property type="entry name" value="H+-coupled_symporters"/>
</dbReference>
<evidence type="ECO:0000256" key="6">
    <source>
        <dbReference type="ARBA" id="ARBA00022989"/>
    </source>
</evidence>
<keyword evidence="11" id="KW-1185">Reference proteome</keyword>
<feature type="transmembrane region" description="Helical" evidence="8">
    <location>
        <begin position="20"/>
        <end position="45"/>
    </location>
</feature>
<feature type="transmembrane region" description="Helical" evidence="8">
    <location>
        <begin position="129"/>
        <end position="147"/>
    </location>
</feature>
<evidence type="ECO:0000256" key="7">
    <source>
        <dbReference type="ARBA" id="ARBA00023136"/>
    </source>
</evidence>
<evidence type="ECO:0000256" key="3">
    <source>
        <dbReference type="ARBA" id="ARBA00022475"/>
    </source>
</evidence>
<feature type="transmembrane region" description="Helical" evidence="8">
    <location>
        <begin position="375"/>
        <end position="393"/>
    </location>
</feature>